<dbReference type="RefSeq" id="WP_166296735.1">
    <property type="nucleotide sequence ID" value="NZ_CAWPIF010000242.1"/>
</dbReference>
<organism evidence="3 4">
    <name type="scientific">Photorhabdus tasmaniensis</name>
    <dbReference type="NCBI Taxonomy" id="1004159"/>
    <lineage>
        <taxon>Bacteria</taxon>
        <taxon>Pseudomonadati</taxon>
        <taxon>Pseudomonadota</taxon>
        <taxon>Gammaproteobacteria</taxon>
        <taxon>Enterobacterales</taxon>
        <taxon>Morganellaceae</taxon>
        <taxon>Photorhabdus</taxon>
    </lineage>
</organism>
<accession>A0ABX0GQZ4</accession>
<evidence type="ECO:0000313" key="4">
    <source>
        <dbReference type="Proteomes" id="UP000697802"/>
    </source>
</evidence>
<feature type="region of interest" description="Disordered" evidence="1">
    <location>
        <begin position="1"/>
        <end position="21"/>
    </location>
</feature>
<feature type="non-terminal residue" evidence="3">
    <location>
        <position position="110"/>
    </location>
</feature>
<gene>
    <name evidence="3" type="ORF">C5471_24030</name>
</gene>
<evidence type="ECO:0000313" key="3">
    <source>
        <dbReference type="EMBL" id="NHB90566.1"/>
    </source>
</evidence>
<sequence length="110" mass="11416">VTTGRNRVDAAHRQIEKKSADNKPPAFALDVAALGGMYAHKIRLIGTEAGVGVHNAGNIGASAGEVHITADGRIENLGTLSSRDALQLTSTAKIDNQGKLLSQSTVTLQS</sequence>
<dbReference type="Proteomes" id="UP000697802">
    <property type="component" value="Unassembled WGS sequence"/>
</dbReference>
<name>A0ABX0GQZ4_9GAMM</name>
<dbReference type="NCBIfam" id="TIGR01731">
    <property type="entry name" value="fil_hemag_20aa"/>
    <property type="match status" value="1"/>
</dbReference>
<dbReference type="InterPro" id="IPR011050">
    <property type="entry name" value="Pectin_lyase_fold/virulence"/>
</dbReference>
<dbReference type="InterPro" id="IPR010069">
    <property type="entry name" value="CdiA_FHA1_rpt"/>
</dbReference>
<proteinExistence type="predicted"/>
<dbReference type="InterPro" id="IPR012334">
    <property type="entry name" value="Pectin_lyas_fold"/>
</dbReference>
<evidence type="ECO:0000256" key="1">
    <source>
        <dbReference type="SAM" id="MobiDB-lite"/>
    </source>
</evidence>
<dbReference type="InterPro" id="IPR008638">
    <property type="entry name" value="FhaB/CdiA-like_TPS"/>
</dbReference>
<dbReference type="EMBL" id="PUJU01000242">
    <property type="protein sequence ID" value="NHB90566.1"/>
    <property type="molecule type" value="Genomic_DNA"/>
</dbReference>
<dbReference type="Pfam" id="PF05860">
    <property type="entry name" value="TPS"/>
    <property type="match status" value="1"/>
</dbReference>
<keyword evidence="4" id="KW-1185">Reference proteome</keyword>
<evidence type="ECO:0000259" key="2">
    <source>
        <dbReference type="Pfam" id="PF05860"/>
    </source>
</evidence>
<protein>
    <recommendedName>
        <fullName evidence="2">Filamentous haemagglutinin FhaB/tRNA nuclease CdiA-like TPS domain-containing protein</fullName>
    </recommendedName>
</protein>
<dbReference type="Gene3D" id="2.160.20.10">
    <property type="entry name" value="Single-stranded right-handed beta-helix, Pectin lyase-like"/>
    <property type="match status" value="1"/>
</dbReference>
<feature type="non-terminal residue" evidence="3">
    <location>
        <position position="1"/>
    </location>
</feature>
<reference evidence="3 4" key="1">
    <citation type="submission" date="2018-02" db="EMBL/GenBank/DDBJ databases">
        <authorList>
            <person name="Machado R.A."/>
        </authorList>
    </citation>
    <scope>NUCLEOTIDE SEQUENCE [LARGE SCALE GENOMIC DNA]</scope>
    <source>
        <strain evidence="3 4">T327</strain>
    </source>
</reference>
<comment type="caution">
    <text evidence="3">The sequence shown here is derived from an EMBL/GenBank/DDBJ whole genome shotgun (WGS) entry which is preliminary data.</text>
</comment>
<dbReference type="SUPFAM" id="SSF51126">
    <property type="entry name" value="Pectin lyase-like"/>
    <property type="match status" value="1"/>
</dbReference>
<feature type="domain" description="Filamentous haemagglutinin FhaB/tRNA nuclease CdiA-like TPS" evidence="2">
    <location>
        <begin position="3"/>
        <end position="75"/>
    </location>
</feature>